<evidence type="ECO:0000313" key="5">
    <source>
        <dbReference type="Proteomes" id="UP000591131"/>
    </source>
</evidence>
<feature type="domain" description="Bacterial surface antigen (D15)" evidence="3">
    <location>
        <begin position="139"/>
        <end position="518"/>
    </location>
</feature>
<evidence type="ECO:0000259" key="3">
    <source>
        <dbReference type="Pfam" id="PF01103"/>
    </source>
</evidence>
<dbReference type="Proteomes" id="UP000591131">
    <property type="component" value="Unassembled WGS sequence"/>
</dbReference>
<dbReference type="OrthoDB" id="1724197at2759"/>
<name>A0A7J6MQ32_PERCH</name>
<evidence type="ECO:0000256" key="2">
    <source>
        <dbReference type="ARBA" id="ARBA00023136"/>
    </source>
</evidence>
<gene>
    <name evidence="4" type="ORF">FOL47_010681</name>
</gene>
<comment type="subcellular location">
    <subcellularLocation>
        <location evidence="1">Membrane</location>
    </subcellularLocation>
</comment>
<sequence>MAKEEEDTPLEATTEMPPEIHKVQDERTPEIRVHVKGRRRLNEALLERFIGPLRMCDTYGELHDTLNQTIRDLEDLDAFEDIRATVDHMPGSPAGSADVTIEVVEKQRNYEAGVDMNRMGEPGADATMNIPYVFGGLSSMSLRFNKAWPGSQMLNATLTIPKLRGVGITPASEGWELDLEATRDTNDHRTYSSCKGISTGLAAVFTDRATGRHTITLSSALRDLLPEIQPAQQAEDGGGREANKKPSASYAVRGMPLRNMKTSLKYAYTRDNLLFDDKEEGSSHAIGGSLLHAYVDLTPGVLGDVKFLKLAGLSQYCGYLWKEHDWTWQAGLSGGVILHPPTKGQSPPVTPYQDRFFLGGGAVDPISGMRGFRYHSAGPAAPRVGGAPGGVQTYDYTGGDMLLTAHAQASMPITWLNNIKTSSNDTPPKDYAEEFDDDRDDGTLSLNLRAFAFAQAGCLIEKPQFNRKRLFEDAKEGLRSSAGIGLSLPFLGTNLLELSLAFPMVKKASDAIQRVQLGARIRGLLPTASWS</sequence>
<comment type="caution">
    <text evidence="4">The sequence shown here is derived from an EMBL/GenBank/DDBJ whole genome shotgun (WGS) entry which is preliminary data.</text>
</comment>
<dbReference type="EMBL" id="JAAPAO010000085">
    <property type="protein sequence ID" value="KAF4673330.1"/>
    <property type="molecule type" value="Genomic_DNA"/>
</dbReference>
<dbReference type="Pfam" id="PF01103">
    <property type="entry name" value="Omp85"/>
    <property type="match status" value="1"/>
</dbReference>
<dbReference type="GO" id="GO:0019867">
    <property type="term" value="C:outer membrane"/>
    <property type="evidence" value="ECO:0007669"/>
    <property type="project" value="InterPro"/>
</dbReference>
<dbReference type="AlphaFoldDB" id="A0A7J6MQ32"/>
<dbReference type="InterPro" id="IPR000184">
    <property type="entry name" value="Bac_surfAg_D15"/>
</dbReference>
<reference evidence="4 5" key="1">
    <citation type="submission" date="2020-04" db="EMBL/GenBank/DDBJ databases">
        <title>Perkinsus chesapeaki whole genome sequence.</title>
        <authorList>
            <person name="Bogema D.R."/>
        </authorList>
    </citation>
    <scope>NUCLEOTIDE SEQUENCE [LARGE SCALE GENOMIC DNA]</scope>
    <source>
        <strain evidence="4">ATCC PRA-425</strain>
    </source>
</reference>
<organism evidence="4 5">
    <name type="scientific">Perkinsus chesapeaki</name>
    <name type="common">Clam parasite</name>
    <name type="synonym">Perkinsus andrewsi</name>
    <dbReference type="NCBI Taxonomy" id="330153"/>
    <lineage>
        <taxon>Eukaryota</taxon>
        <taxon>Sar</taxon>
        <taxon>Alveolata</taxon>
        <taxon>Perkinsozoa</taxon>
        <taxon>Perkinsea</taxon>
        <taxon>Perkinsida</taxon>
        <taxon>Perkinsidae</taxon>
        <taxon>Perkinsus</taxon>
    </lineage>
</organism>
<protein>
    <recommendedName>
        <fullName evidence="3">Bacterial surface antigen (D15) domain-containing protein</fullName>
    </recommendedName>
</protein>
<evidence type="ECO:0000256" key="1">
    <source>
        <dbReference type="ARBA" id="ARBA00004370"/>
    </source>
</evidence>
<keyword evidence="5" id="KW-1185">Reference proteome</keyword>
<dbReference type="Gene3D" id="2.40.160.50">
    <property type="entry name" value="membrane protein fhac: a member of the omp85/tpsb transporter family"/>
    <property type="match status" value="1"/>
</dbReference>
<accession>A0A7J6MQ32</accession>
<evidence type="ECO:0000313" key="4">
    <source>
        <dbReference type="EMBL" id="KAF4673330.1"/>
    </source>
</evidence>
<keyword evidence="2" id="KW-0472">Membrane</keyword>
<proteinExistence type="predicted"/>